<dbReference type="Proteomes" id="UP000199158">
    <property type="component" value="Unassembled WGS sequence"/>
</dbReference>
<protein>
    <submittedName>
        <fullName evidence="1">DHHW protein</fullName>
    </submittedName>
</protein>
<proteinExistence type="predicted"/>
<reference evidence="1 2" key="1">
    <citation type="submission" date="2016-10" db="EMBL/GenBank/DDBJ databases">
        <authorList>
            <person name="de Groot N.N."/>
        </authorList>
    </citation>
    <scope>NUCLEOTIDE SEQUENCE [LARGE SCALE GENOMIC DNA]</scope>
    <source>
        <strain evidence="1 2">CGMCC 1.5070</strain>
    </source>
</reference>
<evidence type="ECO:0000313" key="1">
    <source>
        <dbReference type="EMBL" id="SEM77463.1"/>
    </source>
</evidence>
<dbReference type="AlphaFoldDB" id="A0A1H8B3W1"/>
<gene>
    <name evidence="1" type="ORF">SAMN05216180_1696</name>
</gene>
<dbReference type="Pfam" id="PF14286">
    <property type="entry name" value="DHHW"/>
    <property type="match status" value="1"/>
</dbReference>
<dbReference type="InterPro" id="IPR025945">
    <property type="entry name" value="DHHW"/>
</dbReference>
<keyword evidence="2" id="KW-1185">Reference proteome</keyword>
<dbReference type="RefSeq" id="WP_092753533.1">
    <property type="nucleotide sequence ID" value="NZ_FOCG01000001.1"/>
</dbReference>
<organism evidence="1 2">
    <name type="scientific">Hydrogenoanaerobacterium saccharovorans</name>
    <dbReference type="NCBI Taxonomy" id="474960"/>
    <lineage>
        <taxon>Bacteria</taxon>
        <taxon>Bacillati</taxon>
        <taxon>Bacillota</taxon>
        <taxon>Clostridia</taxon>
        <taxon>Eubacteriales</taxon>
        <taxon>Oscillospiraceae</taxon>
        <taxon>Hydrogenoanaerobacterium</taxon>
    </lineage>
</organism>
<dbReference type="OrthoDB" id="175771at2"/>
<dbReference type="STRING" id="474960.SAMN05216180_1696"/>
<evidence type="ECO:0000313" key="2">
    <source>
        <dbReference type="Proteomes" id="UP000199158"/>
    </source>
</evidence>
<name>A0A1H8B3W1_9FIRM</name>
<dbReference type="EMBL" id="FOCG01000001">
    <property type="protein sequence ID" value="SEM77463.1"/>
    <property type="molecule type" value="Genomic_DNA"/>
</dbReference>
<accession>A0A1H8B3W1</accession>
<sequence>MDKLFFRILAPLWGVAVLLNLIMPNKNFSESENRYLAGLPVYSTKTLLSGKYMQSIDEYVNDHFLGRDHWIAMQSSLEYSIGKRENNGVFICNGALMADIETPKDDVVQANIRGIKAFVQQYNKPVYLMLVPSAAAIQTHKLPLFAQSWDQIGFVDRVCTELGDTVKPVKLFETLTAHKDDYIYYRTDHHWTTDGAFLAYQKACEVMGLPVKTADDFKIDTVSDSFNGTLYSKSGVRNILPDSIKTYSIGKITGFSVYDGKKTTNYPNLYFQEFLSQKDKYSYFLGTNQPLVTIHTASNSGKRLLVFKDSYAHSLAPLFAADYSEISLVDMRYINGGLTKIVNPAQFDDVLFVYSVDVFAQQNHLVKLERNS</sequence>